<dbReference type="Gene3D" id="2.170.130.10">
    <property type="entry name" value="TonB-dependent receptor, plug domain"/>
    <property type="match status" value="1"/>
</dbReference>
<keyword evidence="6 7" id="KW-0998">Cell outer membrane</keyword>
<dbReference type="Gene3D" id="2.60.40.1120">
    <property type="entry name" value="Carboxypeptidase-like, regulatory domain"/>
    <property type="match status" value="1"/>
</dbReference>
<evidence type="ECO:0000256" key="2">
    <source>
        <dbReference type="ARBA" id="ARBA00022448"/>
    </source>
</evidence>
<evidence type="ECO:0000256" key="1">
    <source>
        <dbReference type="ARBA" id="ARBA00004571"/>
    </source>
</evidence>
<dbReference type="SUPFAM" id="SSF49464">
    <property type="entry name" value="Carboxypeptidase regulatory domain-like"/>
    <property type="match status" value="1"/>
</dbReference>
<keyword evidence="2 7" id="KW-0813">Transport</keyword>
<evidence type="ECO:0000256" key="8">
    <source>
        <dbReference type="SAM" id="SignalP"/>
    </source>
</evidence>
<dbReference type="NCBIfam" id="TIGR04057">
    <property type="entry name" value="SusC_RagA_signa"/>
    <property type="match status" value="1"/>
</dbReference>
<dbReference type="InterPro" id="IPR008969">
    <property type="entry name" value="CarboxyPept-like_regulatory"/>
</dbReference>
<dbReference type="InterPro" id="IPR037066">
    <property type="entry name" value="Plug_dom_sf"/>
</dbReference>
<feature type="signal peptide" evidence="8">
    <location>
        <begin position="1"/>
        <end position="15"/>
    </location>
</feature>
<accession>A0A2A4G9G5</accession>
<keyword evidence="4 7" id="KW-0812">Transmembrane</keyword>
<proteinExistence type="inferred from homology"/>
<comment type="similarity">
    <text evidence="7">Belongs to the TonB-dependent receptor family.</text>
</comment>
<evidence type="ECO:0000256" key="3">
    <source>
        <dbReference type="ARBA" id="ARBA00022452"/>
    </source>
</evidence>
<keyword evidence="11" id="KW-1185">Reference proteome</keyword>
<dbReference type="NCBIfam" id="TIGR04056">
    <property type="entry name" value="OMP_RagA_SusC"/>
    <property type="match status" value="1"/>
</dbReference>
<dbReference type="InterPro" id="IPR039426">
    <property type="entry name" value="TonB-dep_rcpt-like"/>
</dbReference>
<dbReference type="SUPFAM" id="SSF56935">
    <property type="entry name" value="Porins"/>
    <property type="match status" value="1"/>
</dbReference>
<gene>
    <name evidence="10" type="ORF">B7P33_06050</name>
</gene>
<reference evidence="10 11" key="1">
    <citation type="submission" date="2017-04" db="EMBL/GenBank/DDBJ databases">
        <title>A new member of the family Flavobacteriaceae isolated from ascidians.</title>
        <authorList>
            <person name="Chen L."/>
        </authorList>
    </citation>
    <scope>NUCLEOTIDE SEQUENCE [LARGE SCALE GENOMIC DNA]</scope>
    <source>
        <strain evidence="10 11">HQA918</strain>
    </source>
</reference>
<feature type="domain" description="TonB-dependent receptor plug" evidence="9">
    <location>
        <begin position="113"/>
        <end position="235"/>
    </location>
</feature>
<evidence type="ECO:0000259" key="9">
    <source>
        <dbReference type="Pfam" id="PF07715"/>
    </source>
</evidence>
<sequence length="1115" mass="123036">MFFAMLVLAPMQLWAQSRTITGVVTSSADGIPMPGVSVVLKGTTNGTSTDFDGNYSINVPNTGGTLSFSYIGYAPVDMAITSGNTLNVTMDESAEELEGVVVTALGLKREEKSLGYAVENVGGEELTRVVQENVLNSMSGKVSGVTINSTGGAASTVSMVIRGATSLSTDNQPLFIIDGVPVESTVNNVGGFGSRNPVDYGNAISDLDPESIEDVSILKGGSAAALYGSRAGNGVVLITTKRAKDKQKMKVSFTTNTVADVPFRFLETNTKLSTGYFSYRPEDVGSNILPEVNPAFYAGAGPENDKGYWAVQWHSPLDANGNRIPIELVSYEDNVKNFVKTALTTTNSIEISNSSDILNFRMGYTNMKHTGMVPNSDLNRNSYTLSASSKLNDKLTVSTNVNFGHTWADNRPASNRGTNPLQWAYANPSNIDIRMLEDYWVPGAEGSQVVRVSEEHDNPYFLANEVNNSFNRFRIFGNIVADWQFTDNFGIRGRYTLNKSDQTQETKIAPGYSREANNGAYGIAKSDFLERNIDILATYKRDFENFDFSVSGGANTMYQRGTSLRNGSKGRSGLIVPNVFTVGNIAPDALDYSSSLREKSINSVYGLASLGFKDMLYLDLSHRIDWSSTLPEDDNQYDYSSASLSFLLSEVVDIPKVSLFKLRGGWAETGNDTAPYNLQQVYQSSGQWGDASGLFVPSNLLSPSLQNEQLTSSEVGLDLNMFNNRVRFQGTYYMIKNENQILTIPLAASSGFDRVNLNAATLEGDGIELNLGFTPIENENWTWDLNFNYTANETKITELAEGVDFLEFWSANKSKARGFVENSETGEDGLLGNIYSRKIKRVTDPNSEYFGFPIITSGEDPEWEAESEYVKVGNYNPDFILGLQTSLRYKNFSVNMTFDWRSGGQYMSQTHRYMTEDITSATVFDRLANPGGRQLGPEMRQWVLDNRDQLLLSENFINVGGPTPEYGGLPESFSGTEVHDGVFSPGVIGYHDDNGNFVLVQENLGGEGTLVRPFVTSNPWDFGTNHMFDADYIKLREITFNYNFPFKWVEQAGLDALSVSIYSRNIMLWTKDSSFGVDPERAFQAESSGRFLQGIERYNVEPWVFPIGFKLNLAF</sequence>
<dbReference type="PROSITE" id="PS52016">
    <property type="entry name" value="TONB_DEPENDENT_REC_3"/>
    <property type="match status" value="1"/>
</dbReference>
<organism evidence="10 11">
    <name type="scientific">Sediminicola luteus</name>
    <dbReference type="NCBI Taxonomy" id="319238"/>
    <lineage>
        <taxon>Bacteria</taxon>
        <taxon>Pseudomonadati</taxon>
        <taxon>Bacteroidota</taxon>
        <taxon>Flavobacteriia</taxon>
        <taxon>Flavobacteriales</taxon>
        <taxon>Flavobacteriaceae</taxon>
        <taxon>Sediminicola</taxon>
    </lineage>
</organism>
<dbReference type="Gene3D" id="2.40.170.20">
    <property type="entry name" value="TonB-dependent receptor, beta-barrel domain"/>
    <property type="match status" value="1"/>
</dbReference>
<evidence type="ECO:0000313" key="10">
    <source>
        <dbReference type="EMBL" id="PCE65061.1"/>
    </source>
</evidence>
<feature type="chain" id="PRO_5012359113" description="TonB-dependent receptor plug domain-containing protein" evidence="8">
    <location>
        <begin position="16"/>
        <end position="1115"/>
    </location>
</feature>
<comment type="caution">
    <text evidence="10">The sequence shown here is derived from an EMBL/GenBank/DDBJ whole genome shotgun (WGS) entry which is preliminary data.</text>
</comment>
<keyword evidence="3 7" id="KW-1134">Transmembrane beta strand</keyword>
<comment type="subcellular location">
    <subcellularLocation>
        <location evidence="1 7">Cell outer membrane</location>
        <topology evidence="1 7">Multi-pass membrane protein</topology>
    </subcellularLocation>
</comment>
<name>A0A2A4G9G5_9FLAO</name>
<dbReference type="Proteomes" id="UP000219559">
    <property type="component" value="Unassembled WGS sequence"/>
</dbReference>
<dbReference type="EMBL" id="NBWU01000002">
    <property type="protein sequence ID" value="PCE65061.1"/>
    <property type="molecule type" value="Genomic_DNA"/>
</dbReference>
<dbReference type="Pfam" id="PF13715">
    <property type="entry name" value="CarbopepD_reg_2"/>
    <property type="match status" value="1"/>
</dbReference>
<dbReference type="InterPro" id="IPR023996">
    <property type="entry name" value="TonB-dep_OMP_SusC/RagA"/>
</dbReference>
<dbReference type="InterPro" id="IPR036942">
    <property type="entry name" value="Beta-barrel_TonB_sf"/>
</dbReference>
<dbReference type="InterPro" id="IPR023997">
    <property type="entry name" value="TonB-dep_OMP_SusC/RagA_CS"/>
</dbReference>
<evidence type="ECO:0000256" key="4">
    <source>
        <dbReference type="ARBA" id="ARBA00022692"/>
    </source>
</evidence>
<dbReference type="InterPro" id="IPR012910">
    <property type="entry name" value="Plug_dom"/>
</dbReference>
<protein>
    <recommendedName>
        <fullName evidence="9">TonB-dependent receptor plug domain-containing protein</fullName>
    </recommendedName>
</protein>
<dbReference type="Pfam" id="PF07715">
    <property type="entry name" value="Plug"/>
    <property type="match status" value="1"/>
</dbReference>
<evidence type="ECO:0000313" key="11">
    <source>
        <dbReference type="Proteomes" id="UP000219559"/>
    </source>
</evidence>
<dbReference type="GO" id="GO:0009279">
    <property type="term" value="C:cell outer membrane"/>
    <property type="evidence" value="ECO:0007669"/>
    <property type="project" value="UniProtKB-SubCell"/>
</dbReference>
<dbReference type="AlphaFoldDB" id="A0A2A4G9G5"/>
<evidence type="ECO:0000256" key="5">
    <source>
        <dbReference type="ARBA" id="ARBA00023136"/>
    </source>
</evidence>
<keyword evidence="5 7" id="KW-0472">Membrane</keyword>
<evidence type="ECO:0000256" key="6">
    <source>
        <dbReference type="ARBA" id="ARBA00023237"/>
    </source>
</evidence>
<evidence type="ECO:0000256" key="7">
    <source>
        <dbReference type="PROSITE-ProRule" id="PRU01360"/>
    </source>
</evidence>
<keyword evidence="8" id="KW-0732">Signal</keyword>